<dbReference type="GO" id="GO:0016117">
    <property type="term" value="P:carotenoid biosynthetic process"/>
    <property type="evidence" value="ECO:0007669"/>
    <property type="project" value="UniProtKB-KW"/>
</dbReference>
<feature type="domain" description="Aldehyde dehydrogenase" evidence="9">
    <location>
        <begin position="19"/>
        <end position="446"/>
    </location>
</feature>
<dbReference type="GO" id="GO:0006744">
    <property type="term" value="P:ubiquinone biosynthetic process"/>
    <property type="evidence" value="ECO:0007669"/>
    <property type="project" value="EnsemblFungi"/>
</dbReference>
<dbReference type="InterPro" id="IPR016163">
    <property type="entry name" value="Ald_DH_C"/>
</dbReference>
<feature type="active site" evidence="6">
    <location>
        <position position="261"/>
    </location>
</feature>
<dbReference type="EMBL" id="KB446537">
    <property type="protein sequence ID" value="EME46537.1"/>
    <property type="molecule type" value="Genomic_DNA"/>
</dbReference>
<dbReference type="InterPro" id="IPR012394">
    <property type="entry name" value="Aldehyde_DH_NAD(P)"/>
</dbReference>
<evidence type="ECO:0000256" key="5">
    <source>
        <dbReference type="PIRNR" id="PIRNR036492"/>
    </source>
</evidence>
<dbReference type="OMA" id="EIDWCKQ"/>
<keyword evidence="4" id="KW-0520">NAD</keyword>
<dbReference type="GO" id="GO:0047770">
    <property type="term" value="F:carboxylate reductase activity"/>
    <property type="evidence" value="ECO:0007669"/>
    <property type="project" value="EnsemblFungi"/>
</dbReference>
<dbReference type="Gene3D" id="3.40.605.10">
    <property type="entry name" value="Aldehyde Dehydrogenase, Chain A, domain 1"/>
    <property type="match status" value="1"/>
</dbReference>
<reference evidence="11" key="1">
    <citation type="journal article" date="2012" name="PLoS Genet.">
        <title>The genomes of the fungal plant pathogens Cladosporium fulvum and Dothistroma septosporum reveal adaptation to different hosts and lifestyles but also signatures of common ancestry.</title>
        <authorList>
            <person name="de Wit P.J.G.M."/>
            <person name="van der Burgt A."/>
            <person name="Oekmen B."/>
            <person name="Stergiopoulos I."/>
            <person name="Abd-Elsalam K.A."/>
            <person name="Aerts A.L."/>
            <person name="Bahkali A.H."/>
            <person name="Beenen H.G."/>
            <person name="Chettri P."/>
            <person name="Cox M.P."/>
            <person name="Datema E."/>
            <person name="de Vries R.P."/>
            <person name="Dhillon B."/>
            <person name="Ganley A.R."/>
            <person name="Griffiths S.A."/>
            <person name="Guo Y."/>
            <person name="Hamelin R.C."/>
            <person name="Henrissat B."/>
            <person name="Kabir M.S."/>
            <person name="Jashni M.K."/>
            <person name="Kema G."/>
            <person name="Klaubauf S."/>
            <person name="Lapidus A."/>
            <person name="Levasseur A."/>
            <person name="Lindquist E."/>
            <person name="Mehrabi R."/>
            <person name="Ohm R.A."/>
            <person name="Owen T.J."/>
            <person name="Salamov A."/>
            <person name="Schwelm A."/>
            <person name="Schijlen E."/>
            <person name="Sun H."/>
            <person name="van den Burg H.A."/>
            <person name="van Ham R.C.H.J."/>
            <person name="Zhang S."/>
            <person name="Goodwin S.B."/>
            <person name="Grigoriev I.V."/>
            <person name="Collemare J."/>
            <person name="Bradshaw R.E."/>
        </authorList>
    </citation>
    <scope>NUCLEOTIDE SEQUENCE [LARGE SCALE GENOMIC DNA]</scope>
    <source>
        <strain evidence="11">NZE10 / CBS 128990</strain>
    </source>
</reference>
<keyword evidence="3 5" id="KW-0560">Oxidoreductase</keyword>
<dbReference type="Gene3D" id="3.40.309.10">
    <property type="entry name" value="Aldehyde Dehydrogenase, Chain A, domain 2"/>
    <property type="match status" value="1"/>
</dbReference>
<dbReference type="SUPFAM" id="SSF53720">
    <property type="entry name" value="ALDH-like"/>
    <property type="match status" value="1"/>
</dbReference>
<keyword evidence="2" id="KW-0125">Carotenoid biosynthesis</keyword>
<evidence type="ECO:0000256" key="2">
    <source>
        <dbReference type="ARBA" id="ARBA00022746"/>
    </source>
</evidence>
<dbReference type="eggNOG" id="KOG2456">
    <property type="taxonomic scope" value="Eukaryota"/>
</dbReference>
<keyword evidence="11" id="KW-1185">Reference proteome</keyword>
<dbReference type="InterPro" id="IPR016161">
    <property type="entry name" value="Ald_DH/histidinol_DH"/>
</dbReference>
<evidence type="ECO:0000256" key="7">
    <source>
        <dbReference type="PROSITE-ProRule" id="PRU10007"/>
    </source>
</evidence>
<gene>
    <name evidence="10" type="ORF">DOTSEDRAFT_70516</name>
</gene>
<name>N1PT29_DOTSN</name>
<proteinExistence type="inferred from homology"/>
<dbReference type="CDD" id="cd07135">
    <property type="entry name" value="ALDH_F14-YMR110C"/>
    <property type="match status" value="1"/>
</dbReference>
<dbReference type="STRING" id="675120.N1PT29"/>
<sequence length="529" mass="58196">MIYLKMDDLPPFTATPVSDIPAVHDRVNAKFLTNETRPLEYRLKQLKQLYWGLKDEEPALMEACKLDLGKSAFETYLTEVGWVLNDILFMIKNLQRFMKDEKAEDTSLMNMPMSPKIRKDPLGAVLVIGAYNFPIQLSLGPMVGAIAAGCTAILKPSENAPNAARVMQHIIEQSLDPSGYGCVQGAIPETTALLDCKWDKIFYTGNATVGKIIAKKAAETLTPVTLELGGKNPAIVTRNADLRLAARRLLWAKLMNVGQVCVSQNYILVDKEVLPGFLQQLQTAFKEFQPKGAEYAEDYGKVINERQWNRLKEMLDSSNGKILIGGKTDKSRLFFEPTVVQVDDLEDSLLKDESFGPLIPIMAVNNLDEAVRIANKVDSTPLGLYPFGSKADTDKILSQTRSGGASVNDGFFHASIPTLAFGGVGGSGQGAYRGKASFDCFTHRRSITSTPGWIEGLLAIRYPPYTDKKLKQFRSMNEKKPGFDRNGKPSGGLLWWLLGLGGSSKASAGGRWVLVAAVAVLVRYYRATN</sequence>
<evidence type="ECO:0000313" key="10">
    <source>
        <dbReference type="EMBL" id="EME46537.1"/>
    </source>
</evidence>
<evidence type="ECO:0000256" key="3">
    <source>
        <dbReference type="ARBA" id="ARBA00023002"/>
    </source>
</evidence>
<evidence type="ECO:0000256" key="6">
    <source>
        <dbReference type="PIRSR" id="PIRSR036492-1"/>
    </source>
</evidence>
<dbReference type="GO" id="GO:0046185">
    <property type="term" value="P:aldehyde catabolic process"/>
    <property type="evidence" value="ECO:0007669"/>
    <property type="project" value="EnsemblFungi"/>
</dbReference>
<dbReference type="GO" id="GO:0006665">
    <property type="term" value="P:sphingolipid metabolic process"/>
    <property type="evidence" value="ECO:0007669"/>
    <property type="project" value="EnsemblFungi"/>
</dbReference>
<dbReference type="Proteomes" id="UP000016933">
    <property type="component" value="Unassembled WGS sequence"/>
</dbReference>
<dbReference type="GO" id="GO:0018484">
    <property type="term" value="F:4-hydroxybenzaldehyde dehydrogenase (NAD+) activity"/>
    <property type="evidence" value="ECO:0007669"/>
    <property type="project" value="EnsemblFungi"/>
</dbReference>
<dbReference type="FunFam" id="3.40.605.10:FF:000004">
    <property type="entry name" value="Aldehyde dehydrogenase"/>
    <property type="match status" value="1"/>
</dbReference>
<reference evidence="10 11" key="2">
    <citation type="journal article" date="2012" name="PLoS Pathog.">
        <title>Diverse lifestyles and strategies of plant pathogenesis encoded in the genomes of eighteen Dothideomycetes fungi.</title>
        <authorList>
            <person name="Ohm R.A."/>
            <person name="Feau N."/>
            <person name="Henrissat B."/>
            <person name="Schoch C.L."/>
            <person name="Horwitz B.A."/>
            <person name="Barry K.W."/>
            <person name="Condon B.J."/>
            <person name="Copeland A.C."/>
            <person name="Dhillon B."/>
            <person name="Glaser F."/>
            <person name="Hesse C.N."/>
            <person name="Kosti I."/>
            <person name="LaButti K."/>
            <person name="Lindquist E.A."/>
            <person name="Lucas S."/>
            <person name="Salamov A.A."/>
            <person name="Bradshaw R.E."/>
            <person name="Ciuffetti L."/>
            <person name="Hamelin R.C."/>
            <person name="Kema G.H.J."/>
            <person name="Lawrence C."/>
            <person name="Scott J.A."/>
            <person name="Spatafora J.W."/>
            <person name="Turgeon B.G."/>
            <person name="de Wit P.J.G.M."/>
            <person name="Zhong S."/>
            <person name="Goodwin S.B."/>
            <person name="Grigoriev I.V."/>
        </authorList>
    </citation>
    <scope>NUCLEOTIDE SEQUENCE [LARGE SCALE GENOMIC DNA]</scope>
    <source>
        <strain evidence="11">NZE10 / CBS 128990</strain>
    </source>
</reference>
<feature type="active site" evidence="6 7">
    <location>
        <position position="227"/>
    </location>
</feature>
<evidence type="ECO:0000259" key="9">
    <source>
        <dbReference type="Pfam" id="PF00171"/>
    </source>
</evidence>
<dbReference type="PANTHER" id="PTHR43570:SF11">
    <property type="entry name" value="ALDEHYDE DEHYDROGENASE"/>
    <property type="match status" value="1"/>
</dbReference>
<organism evidence="10 11">
    <name type="scientific">Dothistroma septosporum (strain NZE10 / CBS 128990)</name>
    <name type="common">Red band needle blight fungus</name>
    <name type="synonym">Mycosphaerella pini</name>
    <dbReference type="NCBI Taxonomy" id="675120"/>
    <lineage>
        <taxon>Eukaryota</taxon>
        <taxon>Fungi</taxon>
        <taxon>Dikarya</taxon>
        <taxon>Ascomycota</taxon>
        <taxon>Pezizomycotina</taxon>
        <taxon>Dothideomycetes</taxon>
        <taxon>Dothideomycetidae</taxon>
        <taxon>Mycosphaerellales</taxon>
        <taxon>Mycosphaerellaceae</taxon>
        <taxon>Dothistroma</taxon>
    </lineage>
</organism>
<dbReference type="PANTHER" id="PTHR43570">
    <property type="entry name" value="ALDEHYDE DEHYDROGENASE"/>
    <property type="match status" value="1"/>
</dbReference>
<evidence type="ECO:0000256" key="1">
    <source>
        <dbReference type="ARBA" id="ARBA00009986"/>
    </source>
</evidence>
<dbReference type="FunFam" id="3.40.309.10:FF:000025">
    <property type="entry name" value="Aldehyde dehydrogenase"/>
    <property type="match status" value="1"/>
</dbReference>
<dbReference type="GO" id="GO:0005811">
    <property type="term" value="C:lipid droplet"/>
    <property type="evidence" value="ECO:0007669"/>
    <property type="project" value="EnsemblFungi"/>
</dbReference>
<dbReference type="InterPro" id="IPR015590">
    <property type="entry name" value="Aldehyde_DH_dom"/>
</dbReference>
<dbReference type="OrthoDB" id="440325at2759"/>
<evidence type="ECO:0000256" key="4">
    <source>
        <dbReference type="ARBA" id="ARBA00023027"/>
    </source>
</evidence>
<comment type="similarity">
    <text evidence="1 5 8">Belongs to the aldehyde dehydrogenase family.</text>
</comment>
<protein>
    <recommendedName>
        <fullName evidence="5">Aldehyde dehydrogenase</fullName>
    </recommendedName>
</protein>
<dbReference type="InterPro" id="IPR016162">
    <property type="entry name" value="Ald_DH_N"/>
</dbReference>
<evidence type="ECO:0000313" key="11">
    <source>
        <dbReference type="Proteomes" id="UP000016933"/>
    </source>
</evidence>
<dbReference type="Pfam" id="PF00171">
    <property type="entry name" value="Aldedh"/>
    <property type="match status" value="1"/>
</dbReference>
<dbReference type="InterPro" id="IPR029510">
    <property type="entry name" value="Ald_DH_CS_GLU"/>
</dbReference>
<dbReference type="PIRSF" id="PIRSF036492">
    <property type="entry name" value="ALDH"/>
    <property type="match status" value="1"/>
</dbReference>
<dbReference type="AlphaFoldDB" id="N1PT29"/>
<dbReference type="GO" id="GO:0005741">
    <property type="term" value="C:mitochondrial outer membrane"/>
    <property type="evidence" value="ECO:0007669"/>
    <property type="project" value="EnsemblFungi"/>
</dbReference>
<evidence type="ECO:0000256" key="8">
    <source>
        <dbReference type="RuleBase" id="RU003345"/>
    </source>
</evidence>
<accession>N1PT29</accession>
<dbReference type="HOGENOM" id="CLU_005391_3_1_1"/>
<dbReference type="PROSITE" id="PS00687">
    <property type="entry name" value="ALDEHYDE_DEHYDR_GLU"/>
    <property type="match status" value="1"/>
</dbReference>